<reference evidence="2" key="1">
    <citation type="submission" date="2017-11" db="EMBL/GenBank/DDBJ databases">
        <authorList>
            <person name="Blom J."/>
        </authorList>
    </citation>
    <scope>NUCLEOTIDE SEQUENCE [LARGE SCALE GENOMIC DNA]</scope>
</reference>
<accession>A0A193SSS9</accession>
<evidence type="ECO:0000313" key="2">
    <source>
        <dbReference type="Proteomes" id="UP000239025"/>
    </source>
</evidence>
<dbReference type="EMBL" id="LT963395">
    <property type="protein sequence ID" value="SOS21850.1"/>
    <property type="molecule type" value="Genomic_DNA"/>
</dbReference>
<keyword evidence="2" id="KW-1185">Reference proteome</keyword>
<proteinExistence type="predicted"/>
<dbReference type="Gene3D" id="2.60.130.10">
    <property type="entry name" value="Aromatic compound dioxygenase"/>
    <property type="match status" value="1"/>
</dbReference>
<sequence>MSCQQLGRGTDRRELRLLSQVLGLSTLVLAQNQGKKTGCTEAVEFYQPPAHQPVVHDLGSDISANALGPRGYISGTVRNTQGQPVPYATLEVGFAGNDGIAADRHALLQSDERGHYHFSMRLPDGPRLPSDGPLGSPPWIGKGSALPIYGSASAPLGTNA</sequence>
<dbReference type="AlphaFoldDB" id="A0A193SSS9"/>
<gene>
    <name evidence="1" type="ORF">PL963_03763</name>
</gene>
<organism evidence="1 2">
    <name type="scientific">Pseudomonas cerasi</name>
    <dbReference type="NCBI Taxonomy" id="1583341"/>
    <lineage>
        <taxon>Bacteria</taxon>
        <taxon>Pseudomonadati</taxon>
        <taxon>Pseudomonadota</taxon>
        <taxon>Gammaproteobacteria</taxon>
        <taxon>Pseudomonadales</taxon>
        <taxon>Pseudomonadaceae</taxon>
        <taxon>Pseudomonas</taxon>
    </lineage>
</organism>
<evidence type="ECO:0008006" key="3">
    <source>
        <dbReference type="Google" id="ProtNLM"/>
    </source>
</evidence>
<name>A0A193SSS9_9PSED</name>
<dbReference type="Proteomes" id="UP000239025">
    <property type="component" value="Chromosome 1"/>
</dbReference>
<evidence type="ECO:0000313" key="1">
    <source>
        <dbReference type="EMBL" id="SOS21850.1"/>
    </source>
</evidence>
<dbReference type="SUPFAM" id="SSF49482">
    <property type="entry name" value="Aromatic compound dioxygenase"/>
    <property type="match status" value="1"/>
</dbReference>
<dbReference type="InterPro" id="IPR015889">
    <property type="entry name" value="Intradiol_dOase_core"/>
</dbReference>
<protein>
    <recommendedName>
        <fullName evidence="3">Intradiol ring-cleavage dioxygenase</fullName>
    </recommendedName>
</protein>
<dbReference type="RefSeq" id="WP_065350332.1">
    <property type="nucleotide sequence ID" value="NZ_LT222319.1"/>
</dbReference>
<dbReference type="GO" id="GO:0016702">
    <property type="term" value="F:oxidoreductase activity, acting on single donors with incorporation of molecular oxygen, incorporation of two atoms of oxygen"/>
    <property type="evidence" value="ECO:0007669"/>
    <property type="project" value="InterPro"/>
</dbReference>
<dbReference type="GO" id="GO:0005506">
    <property type="term" value="F:iron ion binding"/>
    <property type="evidence" value="ECO:0007669"/>
    <property type="project" value="InterPro"/>
</dbReference>